<dbReference type="Gene3D" id="3.50.50.60">
    <property type="entry name" value="FAD/NAD(P)-binding domain"/>
    <property type="match status" value="1"/>
</dbReference>
<evidence type="ECO:0000259" key="2">
    <source>
        <dbReference type="Pfam" id="PF01266"/>
    </source>
</evidence>
<dbReference type="InterPro" id="IPR036188">
    <property type="entry name" value="FAD/NAD-bd_sf"/>
</dbReference>
<reference evidence="3 4" key="1">
    <citation type="submission" date="2014-01" db="EMBL/GenBank/DDBJ databases">
        <title>Genome sequence determination for a cystic fibrosis isolate, Inquilinus limosus.</title>
        <authorList>
            <person name="Pino M."/>
            <person name="Di Conza J."/>
            <person name="Gutkind G."/>
        </authorList>
    </citation>
    <scope>NUCLEOTIDE SEQUENCE [LARGE SCALE GENOMIC DNA]</scope>
    <source>
        <strain evidence="3 4">MP06</strain>
    </source>
</reference>
<dbReference type="GO" id="GO:0016491">
    <property type="term" value="F:oxidoreductase activity"/>
    <property type="evidence" value="ECO:0007669"/>
    <property type="project" value="UniProtKB-KW"/>
</dbReference>
<protein>
    <submittedName>
        <fullName evidence="3">Amino acid dehydrogenase</fullName>
    </submittedName>
</protein>
<dbReference type="PANTHER" id="PTHR13847">
    <property type="entry name" value="SARCOSINE DEHYDROGENASE-RELATED"/>
    <property type="match status" value="1"/>
</dbReference>
<comment type="caution">
    <text evidence="3">The sequence shown here is derived from an EMBL/GenBank/DDBJ whole genome shotgun (WGS) entry which is preliminary data.</text>
</comment>
<feature type="domain" description="FAD dependent oxidoreductase" evidence="2">
    <location>
        <begin position="1"/>
        <end position="145"/>
    </location>
</feature>
<dbReference type="EMBL" id="JANX01000749">
    <property type="protein sequence ID" value="KGM30645.1"/>
    <property type="molecule type" value="Genomic_DNA"/>
</dbReference>
<dbReference type="AlphaFoldDB" id="A0A0A0CXX2"/>
<proteinExistence type="predicted"/>
<dbReference type="SUPFAM" id="SSF54373">
    <property type="entry name" value="FAD-linked reductases, C-terminal domain"/>
    <property type="match status" value="1"/>
</dbReference>
<feature type="non-terminal residue" evidence="3">
    <location>
        <position position="1"/>
    </location>
</feature>
<keyword evidence="1" id="KW-0560">Oxidoreductase</keyword>
<sequence length="165" mass="17442">VVSAGVWSREIVRRLGLKVPLETERGYNTTIPEAPLKLPMPVVFADHGFVASPLSDGLRIGGAVELAAVDAPANLARARALRQKARRYLPAIPETGGTEWMGCRPSTPDSLPVIGPHPRDPRIVLAFGHGHLGLTLSATTARLAAGFLSANGPADPGPFGIDRFQ</sequence>
<dbReference type="Proteomes" id="UP000029995">
    <property type="component" value="Unassembled WGS sequence"/>
</dbReference>
<dbReference type="Pfam" id="PF01266">
    <property type="entry name" value="DAO"/>
    <property type="match status" value="1"/>
</dbReference>
<dbReference type="Gene3D" id="3.30.9.10">
    <property type="entry name" value="D-Amino Acid Oxidase, subunit A, domain 2"/>
    <property type="match status" value="1"/>
</dbReference>
<evidence type="ECO:0000313" key="3">
    <source>
        <dbReference type="EMBL" id="KGM30645.1"/>
    </source>
</evidence>
<dbReference type="RefSeq" id="WP_034848047.1">
    <property type="nucleotide sequence ID" value="NZ_JANX01000749.1"/>
</dbReference>
<gene>
    <name evidence="3" type="ORF">P409_31810</name>
</gene>
<dbReference type="InterPro" id="IPR006076">
    <property type="entry name" value="FAD-dep_OxRdtase"/>
</dbReference>
<dbReference type="PANTHER" id="PTHR13847:SF289">
    <property type="entry name" value="GLYCINE OXIDASE"/>
    <property type="match status" value="1"/>
</dbReference>
<name>A0A0A0CXX2_9PROT</name>
<dbReference type="OrthoDB" id="9805337at2"/>
<evidence type="ECO:0000256" key="1">
    <source>
        <dbReference type="ARBA" id="ARBA00023002"/>
    </source>
</evidence>
<organism evidence="3 4">
    <name type="scientific">Inquilinus limosus MP06</name>
    <dbReference type="NCBI Taxonomy" id="1398085"/>
    <lineage>
        <taxon>Bacteria</taxon>
        <taxon>Pseudomonadati</taxon>
        <taxon>Pseudomonadota</taxon>
        <taxon>Alphaproteobacteria</taxon>
        <taxon>Rhodospirillales</taxon>
        <taxon>Rhodospirillaceae</taxon>
        <taxon>Inquilinus</taxon>
    </lineage>
</organism>
<accession>A0A0A0CXX2</accession>
<dbReference type="SUPFAM" id="SSF51971">
    <property type="entry name" value="Nucleotide-binding domain"/>
    <property type="match status" value="1"/>
</dbReference>
<dbReference type="GO" id="GO:0005737">
    <property type="term" value="C:cytoplasm"/>
    <property type="evidence" value="ECO:0007669"/>
    <property type="project" value="TreeGrafter"/>
</dbReference>
<evidence type="ECO:0000313" key="4">
    <source>
        <dbReference type="Proteomes" id="UP000029995"/>
    </source>
</evidence>